<evidence type="ECO:0000256" key="1">
    <source>
        <dbReference type="SAM" id="Phobius"/>
    </source>
</evidence>
<protein>
    <submittedName>
        <fullName evidence="2">Uncharacterized protein</fullName>
    </submittedName>
</protein>
<feature type="transmembrane region" description="Helical" evidence="1">
    <location>
        <begin position="57"/>
        <end position="76"/>
    </location>
</feature>
<feature type="transmembrane region" description="Helical" evidence="1">
    <location>
        <begin position="82"/>
        <end position="102"/>
    </location>
</feature>
<keyword evidence="1" id="KW-0812">Transmembrane</keyword>
<gene>
    <name evidence="2" type="ORF">K432DRAFT_356537</name>
</gene>
<dbReference type="AlphaFoldDB" id="A0A8E2E7H4"/>
<keyword evidence="1" id="KW-0472">Membrane</keyword>
<dbReference type="Proteomes" id="UP000250266">
    <property type="component" value="Unassembled WGS sequence"/>
</dbReference>
<reference evidence="2 3" key="1">
    <citation type="journal article" date="2016" name="Nat. Commun.">
        <title>Ectomycorrhizal ecology is imprinted in the genome of the dominant symbiotic fungus Cenococcum geophilum.</title>
        <authorList>
            <consortium name="DOE Joint Genome Institute"/>
            <person name="Peter M."/>
            <person name="Kohler A."/>
            <person name="Ohm R.A."/>
            <person name="Kuo A."/>
            <person name="Krutzmann J."/>
            <person name="Morin E."/>
            <person name="Arend M."/>
            <person name="Barry K.W."/>
            <person name="Binder M."/>
            <person name="Choi C."/>
            <person name="Clum A."/>
            <person name="Copeland A."/>
            <person name="Grisel N."/>
            <person name="Haridas S."/>
            <person name="Kipfer T."/>
            <person name="LaButti K."/>
            <person name="Lindquist E."/>
            <person name="Lipzen A."/>
            <person name="Maire R."/>
            <person name="Meier B."/>
            <person name="Mihaltcheva S."/>
            <person name="Molinier V."/>
            <person name="Murat C."/>
            <person name="Poggeler S."/>
            <person name="Quandt C.A."/>
            <person name="Sperisen C."/>
            <person name="Tritt A."/>
            <person name="Tisserant E."/>
            <person name="Crous P.W."/>
            <person name="Henrissat B."/>
            <person name="Nehls U."/>
            <person name="Egli S."/>
            <person name="Spatafora J.W."/>
            <person name="Grigoriev I.V."/>
            <person name="Martin F.M."/>
        </authorList>
    </citation>
    <scope>NUCLEOTIDE SEQUENCE [LARGE SCALE GENOMIC DNA]</scope>
    <source>
        <strain evidence="2 3">CBS 459.81</strain>
    </source>
</reference>
<evidence type="ECO:0000313" key="2">
    <source>
        <dbReference type="EMBL" id="OCK78583.1"/>
    </source>
</evidence>
<dbReference type="EMBL" id="KV745051">
    <property type="protein sequence ID" value="OCK78583.1"/>
    <property type="molecule type" value="Genomic_DNA"/>
</dbReference>
<keyword evidence="1" id="KW-1133">Transmembrane helix</keyword>
<dbReference type="OrthoDB" id="7464126at2759"/>
<accession>A0A8E2E7H4</accession>
<organism evidence="2 3">
    <name type="scientific">Lepidopterella palustris CBS 459.81</name>
    <dbReference type="NCBI Taxonomy" id="1314670"/>
    <lineage>
        <taxon>Eukaryota</taxon>
        <taxon>Fungi</taxon>
        <taxon>Dikarya</taxon>
        <taxon>Ascomycota</taxon>
        <taxon>Pezizomycotina</taxon>
        <taxon>Dothideomycetes</taxon>
        <taxon>Pleosporomycetidae</taxon>
        <taxon>Mytilinidiales</taxon>
        <taxon>Argynnaceae</taxon>
        <taxon>Lepidopterella</taxon>
    </lineage>
</organism>
<keyword evidence="3" id="KW-1185">Reference proteome</keyword>
<sequence length="361" mass="40418">MKSQSTCGSAQWTDGLVVSAKNVDSMDTSGSNFLQSSQTTQTFEIVALKSPTWKHQFLTWIVTFESTISFIAHYLGLRSSKWWLAVCELVICLVAAFARSIAKDRQKRFQVVEGMKLDKRCTSTGIIRTQQASIVDTPLRRFDILDLRAYSGSLFEGHPLTAEHIAWHAAKICREKSPKTASNVLKLTGMLATAEHNNEQPETRAIFVSFLGGVLVTEGLAFPNIRVCIGFRARVTELGAPTPLLVRAIMRQPQWLVSHPQYGNITASLGNVYIFSINSIIDWWSLSEDRNDAHDLQKNLQWPFVLLNMAFYLALLESCVGDAQLLSGIEQAQQEASMESKGIAWAVVNFLEALRDEWMNE</sequence>
<evidence type="ECO:0000313" key="3">
    <source>
        <dbReference type="Proteomes" id="UP000250266"/>
    </source>
</evidence>
<proteinExistence type="predicted"/>
<name>A0A8E2E7H4_9PEZI</name>